<name>A0A494X104_9BURK</name>
<comment type="function">
    <text evidence="10">Part of the twin-arginine translocation (Tat) system that transports large folded proteins containing a characteristic twin-arginine motif in their signal peptide across membranes. TatA could form the protein-conducting channel of the Tat system.</text>
</comment>
<dbReference type="PANTHER" id="PTHR42982:SF1">
    <property type="entry name" value="SEC-INDEPENDENT PROTEIN TRANSLOCASE PROTEIN TATA"/>
    <property type="match status" value="1"/>
</dbReference>
<keyword evidence="9 10" id="KW-0472">Membrane</keyword>
<keyword evidence="2 10" id="KW-0813">Transport</keyword>
<dbReference type="Pfam" id="PF02416">
    <property type="entry name" value="TatA_B_E"/>
    <property type="match status" value="1"/>
</dbReference>
<organism evidence="12 13">
    <name type="scientific">Trinickia fusca</name>
    <dbReference type="NCBI Taxonomy" id="2419777"/>
    <lineage>
        <taxon>Bacteria</taxon>
        <taxon>Pseudomonadati</taxon>
        <taxon>Pseudomonadota</taxon>
        <taxon>Betaproteobacteria</taxon>
        <taxon>Burkholderiales</taxon>
        <taxon>Burkholderiaceae</taxon>
        <taxon>Trinickia</taxon>
    </lineage>
</organism>
<feature type="compositionally biased region" description="Polar residues" evidence="11">
    <location>
        <begin position="48"/>
        <end position="61"/>
    </location>
</feature>
<dbReference type="InterPro" id="IPR003369">
    <property type="entry name" value="TatA/B/E"/>
</dbReference>
<evidence type="ECO:0000256" key="6">
    <source>
        <dbReference type="ARBA" id="ARBA00022927"/>
    </source>
</evidence>
<keyword evidence="3 10" id="KW-1003">Cell membrane</keyword>
<evidence type="ECO:0000256" key="11">
    <source>
        <dbReference type="SAM" id="MobiDB-lite"/>
    </source>
</evidence>
<dbReference type="InterPro" id="IPR006312">
    <property type="entry name" value="TatA/E"/>
</dbReference>
<dbReference type="Gene3D" id="1.20.5.3310">
    <property type="match status" value="1"/>
</dbReference>
<dbReference type="NCBIfam" id="NF002813">
    <property type="entry name" value="PRK02958.1"/>
    <property type="match status" value="1"/>
</dbReference>
<evidence type="ECO:0000256" key="2">
    <source>
        <dbReference type="ARBA" id="ARBA00022448"/>
    </source>
</evidence>
<comment type="similarity">
    <text evidence="10">Belongs to the TatA/E family.</text>
</comment>
<comment type="caution">
    <text evidence="12">The sequence shown here is derived from an EMBL/GenBank/DDBJ whole genome shotgun (WGS) entry which is preliminary data.</text>
</comment>
<reference evidence="12 13" key="1">
    <citation type="submission" date="2018-10" db="EMBL/GenBank/DDBJ databases">
        <title>Paraburkholderia sp. 7MK8-2, isolated from soil.</title>
        <authorList>
            <person name="Gao Z.-H."/>
            <person name="Qiu L.-H."/>
        </authorList>
    </citation>
    <scope>NUCLEOTIDE SEQUENCE [LARGE SCALE GENOMIC DNA]</scope>
    <source>
        <strain evidence="12 13">7MK8-2</strain>
    </source>
</reference>
<keyword evidence="6 10" id="KW-0653">Protein transport</keyword>
<accession>A0A494X104</accession>
<dbReference type="OrthoDB" id="7066617at2"/>
<keyword evidence="5 10" id="KW-0812">Transmembrane</keyword>
<dbReference type="NCBIfam" id="TIGR01411">
    <property type="entry name" value="tatAE"/>
    <property type="match status" value="1"/>
</dbReference>
<dbReference type="PANTHER" id="PTHR42982">
    <property type="entry name" value="SEC-INDEPENDENT PROTEIN TRANSLOCASE PROTEIN TATA"/>
    <property type="match status" value="1"/>
</dbReference>
<evidence type="ECO:0000256" key="7">
    <source>
        <dbReference type="ARBA" id="ARBA00022989"/>
    </source>
</evidence>
<evidence type="ECO:0000256" key="1">
    <source>
        <dbReference type="ARBA" id="ARBA00004162"/>
    </source>
</evidence>
<dbReference type="GO" id="GO:0033281">
    <property type="term" value="C:TAT protein transport complex"/>
    <property type="evidence" value="ECO:0007669"/>
    <property type="project" value="UniProtKB-UniRule"/>
</dbReference>
<evidence type="ECO:0000256" key="5">
    <source>
        <dbReference type="ARBA" id="ARBA00022692"/>
    </source>
</evidence>
<dbReference type="RefSeq" id="WP_121281367.1">
    <property type="nucleotide sequence ID" value="NZ_RBZV01000015.1"/>
</dbReference>
<protein>
    <recommendedName>
        <fullName evidence="10">Sec-independent protein translocase protein TatA</fullName>
    </recommendedName>
</protein>
<keyword evidence="13" id="KW-1185">Reference proteome</keyword>
<feature type="transmembrane region" description="Helical" evidence="10">
    <location>
        <begin position="6"/>
        <end position="22"/>
    </location>
</feature>
<evidence type="ECO:0000256" key="8">
    <source>
        <dbReference type="ARBA" id="ARBA00023010"/>
    </source>
</evidence>
<evidence type="ECO:0000256" key="10">
    <source>
        <dbReference type="HAMAP-Rule" id="MF_00236"/>
    </source>
</evidence>
<dbReference type="HAMAP" id="MF_00236">
    <property type="entry name" value="TatA_E"/>
    <property type="match status" value="1"/>
</dbReference>
<evidence type="ECO:0000256" key="4">
    <source>
        <dbReference type="ARBA" id="ARBA00022519"/>
    </source>
</evidence>
<proteinExistence type="inferred from homology"/>
<evidence type="ECO:0000256" key="9">
    <source>
        <dbReference type="ARBA" id="ARBA00023136"/>
    </source>
</evidence>
<dbReference type="Proteomes" id="UP000280434">
    <property type="component" value="Unassembled WGS sequence"/>
</dbReference>
<keyword evidence="8 10" id="KW-0811">Translocation</keyword>
<dbReference type="GO" id="GO:0008320">
    <property type="term" value="F:protein transmembrane transporter activity"/>
    <property type="evidence" value="ECO:0007669"/>
    <property type="project" value="UniProtKB-UniRule"/>
</dbReference>
<evidence type="ECO:0000256" key="3">
    <source>
        <dbReference type="ARBA" id="ARBA00022475"/>
    </source>
</evidence>
<comment type="subunit">
    <text evidence="10">The Tat system comprises two distinct complexes: a TatABC complex, containing multiple copies of TatA, TatB and TatC subunits, and a separate TatA complex, containing only TatA subunits. Substrates initially bind to the TatABC complex, which probably triggers association of the separate TatA complex to form the active translocon.</text>
</comment>
<gene>
    <name evidence="10 12" type="primary">tatA</name>
    <name evidence="12" type="ORF">D7S89_24025</name>
</gene>
<evidence type="ECO:0000313" key="13">
    <source>
        <dbReference type="Proteomes" id="UP000280434"/>
    </source>
</evidence>
<dbReference type="EMBL" id="RBZV01000015">
    <property type="protein sequence ID" value="RKP44002.1"/>
    <property type="molecule type" value="Genomic_DNA"/>
</dbReference>
<evidence type="ECO:0000313" key="12">
    <source>
        <dbReference type="EMBL" id="RKP44002.1"/>
    </source>
</evidence>
<dbReference type="GO" id="GO:0043953">
    <property type="term" value="P:protein transport by the Tat complex"/>
    <property type="evidence" value="ECO:0007669"/>
    <property type="project" value="UniProtKB-UniRule"/>
</dbReference>
<keyword evidence="7 10" id="KW-1133">Transmembrane helix</keyword>
<feature type="compositionally biased region" description="Basic and acidic residues" evidence="11">
    <location>
        <begin position="63"/>
        <end position="84"/>
    </location>
</feature>
<keyword evidence="4" id="KW-0997">Cell inner membrane</keyword>
<sequence>MGSFSGWHWLVVLLIVMLVFGTKRLRSLGSDLGSAVKGFKEGIKDGDTSSSPPSAPEQNATRELPRSDTVDVQAKEKIRSSDYR</sequence>
<dbReference type="AlphaFoldDB" id="A0A494X104"/>
<comment type="subcellular location">
    <subcellularLocation>
        <location evidence="1 10">Cell membrane</location>
        <topology evidence="1 10">Single-pass membrane protein</topology>
    </subcellularLocation>
</comment>
<feature type="region of interest" description="Disordered" evidence="11">
    <location>
        <begin position="42"/>
        <end position="84"/>
    </location>
</feature>